<keyword evidence="2" id="KW-0547">Nucleotide-binding</keyword>
<dbReference type="PROSITE" id="PS00786">
    <property type="entry name" value="5_NUCLEOTIDASE_2"/>
    <property type="match status" value="1"/>
</dbReference>
<dbReference type="PANTHER" id="PTHR11575">
    <property type="entry name" value="5'-NUCLEOTIDASE-RELATED"/>
    <property type="match status" value="1"/>
</dbReference>
<dbReference type="Pfam" id="PF02872">
    <property type="entry name" value="5_nucleotid_C"/>
    <property type="match status" value="1"/>
</dbReference>
<organism evidence="7 8">
    <name type="scientific">Clostridium neuense</name>
    <dbReference type="NCBI Taxonomy" id="1728934"/>
    <lineage>
        <taxon>Bacteria</taxon>
        <taxon>Bacillati</taxon>
        <taxon>Bacillota</taxon>
        <taxon>Clostridia</taxon>
        <taxon>Eubacteriales</taxon>
        <taxon>Clostridiaceae</taxon>
        <taxon>Clostridium</taxon>
    </lineage>
</organism>
<keyword evidence="4" id="KW-0472">Membrane</keyword>
<dbReference type="EMBL" id="JBJIAA010000008">
    <property type="protein sequence ID" value="MFL0250912.1"/>
    <property type="molecule type" value="Genomic_DNA"/>
</dbReference>
<dbReference type="InterPro" id="IPR029052">
    <property type="entry name" value="Metallo-depent_PP-like"/>
</dbReference>
<feature type="signal peptide" evidence="2">
    <location>
        <begin position="1"/>
        <end position="27"/>
    </location>
</feature>
<evidence type="ECO:0000256" key="3">
    <source>
        <dbReference type="SAM" id="MobiDB-lite"/>
    </source>
</evidence>
<evidence type="ECO:0000259" key="5">
    <source>
        <dbReference type="Pfam" id="PF00149"/>
    </source>
</evidence>
<comment type="similarity">
    <text evidence="2">Belongs to the 5'-nucleotidase family.</text>
</comment>
<dbReference type="InterPro" id="IPR004843">
    <property type="entry name" value="Calcineurin-like_PHP"/>
</dbReference>
<dbReference type="PRINTS" id="PR01607">
    <property type="entry name" value="APYRASEFAMLY"/>
</dbReference>
<dbReference type="Pfam" id="PF00149">
    <property type="entry name" value="Metallophos"/>
    <property type="match status" value="1"/>
</dbReference>
<dbReference type="InterPro" id="IPR006179">
    <property type="entry name" value="5_nucleotidase/apyrase"/>
</dbReference>
<evidence type="ECO:0000256" key="2">
    <source>
        <dbReference type="RuleBase" id="RU362119"/>
    </source>
</evidence>
<keyword evidence="4" id="KW-1133">Transmembrane helix</keyword>
<proteinExistence type="inferred from homology"/>
<accession>A0ABW8TGM0</accession>
<feature type="domain" description="5'-Nucleotidase C-terminal" evidence="6">
    <location>
        <begin position="325"/>
        <end position="510"/>
    </location>
</feature>
<dbReference type="InterPro" id="IPR008334">
    <property type="entry name" value="5'-Nucleotdase_C"/>
</dbReference>
<evidence type="ECO:0000256" key="4">
    <source>
        <dbReference type="SAM" id="Phobius"/>
    </source>
</evidence>
<feature type="domain" description="Calcineurin-like phosphoesterase" evidence="5">
    <location>
        <begin position="38"/>
        <end position="251"/>
    </location>
</feature>
<dbReference type="PANTHER" id="PTHR11575:SF24">
    <property type="entry name" value="5'-NUCLEOTIDASE"/>
    <property type="match status" value="1"/>
</dbReference>
<keyword evidence="8" id="KW-1185">Reference proteome</keyword>
<protein>
    <submittedName>
        <fullName evidence="7">Bifunctional metallophosphatase/5'-nucleotidase</fullName>
    </submittedName>
</protein>
<dbReference type="Gene3D" id="3.60.21.10">
    <property type="match status" value="1"/>
</dbReference>
<keyword evidence="1 2" id="KW-0732">Signal</keyword>
<dbReference type="SUPFAM" id="SSF56300">
    <property type="entry name" value="Metallo-dependent phosphatases"/>
    <property type="match status" value="1"/>
</dbReference>
<sequence>MKKKLTAYIVSIMIIISSFAVQIPVYAADTSDGSVSITVFHTNDMHSRVLDSFKNNVLTQIGSDYVSAIKKSVPNSLLIDAGDATQGLPFATLTKGADVIKLMNAAGYDGMVLGNHEFDYGQDNTLSNAKLANFPVISANTIKNGKPFLEGINGNNGCDFIKTVNGIKVGFFGITTQETSYKTNPANITGITFEDPIATSKAEVAKLKSEGASVIIAIDHIGDDPSSNPTSSDIAKNVDGINVIIDGHSHTLENTVVNNTLIAQTVCYSANLGRLDIKISPDGKVTAAENMISAADATKYTPDSNVSNLASQINEKQKQLFATKVGHISTALWAGTVNNQSIARIGETNLGDLIADAMKDSTKSQVQGTAYENLPIVALENGGGVRDSIPEGDITAGEISTVLPFGNILSLKEVTPAILYGVIENGVSKVVSQDQTTGVLNGADGRFPQISGIRFEYDPTKPSLNRVNKIYLLNADGSDKQLLDKNDTTTKIVLVSNDYEVSGGDGYTMLGNLKNIGEGASLDGIVTKYISDLTQNGNGTFSYPMVQGRSKVVSNYVYKPYTAAITLVGSDSKNLANASVLYSIDKGTVYSANTDANGVLKISNIPSGAHTVSILTSGAAADAYIDDLIGSGTVSPVSAALQVSNSYVAEKVTDIINKIPDKVTLTDKPAVTIARAAYNLLTPDQKTLVANSNKLTAAEKAINNLNPAPASNTTAPVSGKSNSNTSNAKPASAAKLPQTGSLVDTNLLIDLGILLLAIGAALFAASKKNTFKRLSQK</sequence>
<feature type="transmembrane region" description="Helical" evidence="4">
    <location>
        <begin position="747"/>
        <end position="765"/>
    </location>
</feature>
<keyword evidence="4" id="KW-0812">Transmembrane</keyword>
<dbReference type="Gene3D" id="3.90.780.10">
    <property type="entry name" value="5'-Nucleotidase, C-terminal domain"/>
    <property type="match status" value="1"/>
</dbReference>
<feature type="chain" id="PRO_5044985812" evidence="2">
    <location>
        <begin position="28"/>
        <end position="777"/>
    </location>
</feature>
<keyword evidence="2" id="KW-0378">Hydrolase</keyword>
<dbReference type="InterPro" id="IPR036907">
    <property type="entry name" value="5'-Nucleotdase_C_sf"/>
</dbReference>
<dbReference type="SUPFAM" id="SSF55816">
    <property type="entry name" value="5'-nucleotidase (syn. UDP-sugar hydrolase), C-terminal domain"/>
    <property type="match status" value="1"/>
</dbReference>
<feature type="region of interest" description="Disordered" evidence="3">
    <location>
        <begin position="705"/>
        <end position="734"/>
    </location>
</feature>
<dbReference type="RefSeq" id="WP_406787573.1">
    <property type="nucleotide sequence ID" value="NZ_JBJIAA010000008.1"/>
</dbReference>
<evidence type="ECO:0000256" key="1">
    <source>
        <dbReference type="ARBA" id="ARBA00022729"/>
    </source>
</evidence>
<evidence type="ECO:0000313" key="8">
    <source>
        <dbReference type="Proteomes" id="UP001623592"/>
    </source>
</evidence>
<gene>
    <name evidence="7" type="ORF">ACJDT4_10810</name>
</gene>
<comment type="caution">
    <text evidence="7">The sequence shown here is derived from an EMBL/GenBank/DDBJ whole genome shotgun (WGS) entry which is preliminary data.</text>
</comment>
<feature type="compositionally biased region" description="Polar residues" evidence="3">
    <location>
        <begin position="705"/>
        <end position="729"/>
    </location>
</feature>
<evidence type="ECO:0000259" key="6">
    <source>
        <dbReference type="Pfam" id="PF02872"/>
    </source>
</evidence>
<name>A0ABW8TGM0_9CLOT</name>
<dbReference type="Proteomes" id="UP001623592">
    <property type="component" value="Unassembled WGS sequence"/>
</dbReference>
<dbReference type="InterPro" id="IPR006146">
    <property type="entry name" value="5'-Nucleotdase_CS"/>
</dbReference>
<evidence type="ECO:0000313" key="7">
    <source>
        <dbReference type="EMBL" id="MFL0250912.1"/>
    </source>
</evidence>
<reference evidence="7 8" key="1">
    <citation type="submission" date="2024-11" db="EMBL/GenBank/DDBJ databases">
        <authorList>
            <person name="Heng Y.C."/>
            <person name="Lim A.C.H."/>
            <person name="Lee J.K.Y."/>
            <person name="Kittelmann S."/>
        </authorList>
    </citation>
    <scope>NUCLEOTIDE SEQUENCE [LARGE SCALE GENOMIC DNA]</scope>
    <source>
        <strain evidence="7 8">WILCCON 0114</strain>
    </source>
</reference>